<dbReference type="RefSeq" id="WP_249681694.1">
    <property type="nucleotide sequence ID" value="NZ_SGPX01000002.1"/>
</dbReference>
<sequence>MSEINNLTILNQLDRLRLKENPYSMHSLSEEDEITRRHYCSLLFMVLLSHGPICANQQRMLQLWLPTIGMEGRQAELCQLAMKLEQDGLEEVINALRDVGGNDSFMLDCLIFTRVKEPLTQQQIVLLENLAFFLDIDQPQMETIVYAACLVLGLPVGEKKASELTLGIHCMSVWREFLDDYIELLFLGLREWAENNDLESKIPWDKNRLGNTSELNIYSYGYSYDWEYITPFPAGLSLLENLETLNFNSYKITIFPHASILPKNIREINIGDYGGVNTIPSSISQLKKLKKLQIQSSYLKNIPEKVLLFLQKNNIEHNINDSCFIKGPKR</sequence>
<evidence type="ECO:0008006" key="5">
    <source>
        <dbReference type="Google" id="ProtNLM"/>
    </source>
</evidence>
<accession>A0AAW5GA13</accession>
<dbReference type="InterPro" id="IPR032675">
    <property type="entry name" value="LRR_dom_sf"/>
</dbReference>
<keyword evidence="3" id="KW-1185">Reference proteome</keyword>
<organism evidence="2 4">
    <name type="scientific">Pectobacterium polaris</name>
    <dbReference type="NCBI Taxonomy" id="2042057"/>
    <lineage>
        <taxon>Bacteria</taxon>
        <taxon>Pseudomonadati</taxon>
        <taxon>Pseudomonadota</taxon>
        <taxon>Gammaproteobacteria</taxon>
        <taxon>Enterobacterales</taxon>
        <taxon>Pectobacteriaceae</taxon>
        <taxon>Pectobacterium</taxon>
    </lineage>
</organism>
<dbReference type="SUPFAM" id="SSF52058">
    <property type="entry name" value="L domain-like"/>
    <property type="match status" value="1"/>
</dbReference>
<evidence type="ECO:0000313" key="1">
    <source>
        <dbReference type="EMBL" id="MCL6350401.1"/>
    </source>
</evidence>
<proteinExistence type="predicted"/>
<evidence type="ECO:0000313" key="4">
    <source>
        <dbReference type="Proteomes" id="UP001057360"/>
    </source>
</evidence>
<comment type="caution">
    <text evidence="2">The sequence shown here is derived from an EMBL/GenBank/DDBJ whole genome shotgun (WGS) entry which is preliminary data.</text>
</comment>
<evidence type="ECO:0000313" key="3">
    <source>
        <dbReference type="Proteomes" id="UP001055618"/>
    </source>
</evidence>
<dbReference type="EMBL" id="SGPY01000002">
    <property type="protein sequence ID" value="MCL6367675.1"/>
    <property type="molecule type" value="Genomic_DNA"/>
</dbReference>
<dbReference type="Proteomes" id="UP001055618">
    <property type="component" value="Unassembled WGS sequence"/>
</dbReference>
<gene>
    <name evidence="1" type="ORF">EXT50_04355</name>
    <name evidence="2" type="ORF">EXT53_03670</name>
</gene>
<dbReference type="EMBL" id="SGPX01000002">
    <property type="protein sequence ID" value="MCL6350401.1"/>
    <property type="molecule type" value="Genomic_DNA"/>
</dbReference>
<dbReference type="Gene3D" id="3.80.10.10">
    <property type="entry name" value="Ribonuclease Inhibitor"/>
    <property type="match status" value="1"/>
</dbReference>
<protein>
    <recommendedName>
        <fullName evidence="5">Leucine-rich repeat domain-containing protein</fullName>
    </recommendedName>
</protein>
<name>A0AAW5GA13_9GAMM</name>
<reference evidence="2" key="1">
    <citation type="submission" date="2019-02" db="EMBL/GenBank/DDBJ databases">
        <title>New Zealand Erwinia strains with phe-tRNA free attachment sites.</title>
        <authorList>
            <person name="Nunes-Leite L."/>
            <person name="Pitman A.R."/>
        </authorList>
    </citation>
    <scope>NUCLEOTIDE SEQUENCE</scope>
    <source>
        <strain evidence="2">Ec-140</strain>
        <strain evidence="1">Ec-143</strain>
    </source>
</reference>
<evidence type="ECO:0000313" key="2">
    <source>
        <dbReference type="EMBL" id="MCL6367675.1"/>
    </source>
</evidence>
<dbReference type="AlphaFoldDB" id="A0AAW5GA13"/>
<dbReference type="Proteomes" id="UP001057360">
    <property type="component" value="Unassembled WGS sequence"/>
</dbReference>